<reference evidence="4 5" key="3">
    <citation type="submission" date="2020-08" db="EMBL/GenBank/DDBJ databases">
        <title>Sequencing the genomes of 1000 actinobacteria strains.</title>
        <authorList>
            <person name="Klenk H.-P."/>
        </authorList>
    </citation>
    <scope>NUCLEOTIDE SEQUENCE [LARGE SCALE GENOMIC DNA]</scope>
    <source>
        <strain evidence="4 5">DSM 44772</strain>
    </source>
</reference>
<evidence type="ECO:0000256" key="2">
    <source>
        <dbReference type="SAM" id="Phobius"/>
    </source>
</evidence>
<dbReference type="EMBL" id="BAAAHD010000001">
    <property type="protein sequence ID" value="GAA0544265.1"/>
    <property type="molecule type" value="Genomic_DNA"/>
</dbReference>
<accession>A0A7W7MUT3</accession>
<keyword evidence="6" id="KW-1185">Reference proteome</keyword>
<keyword evidence="2" id="KW-0812">Transmembrane</keyword>
<name>A0A7W7MUT3_9ACTN</name>
<dbReference type="RefSeq" id="WP_184878785.1">
    <property type="nucleotide sequence ID" value="NZ_BAAAHD010000001.1"/>
</dbReference>
<keyword evidence="2" id="KW-0472">Membrane</keyword>
<feature type="transmembrane region" description="Helical" evidence="2">
    <location>
        <begin position="5"/>
        <end position="25"/>
    </location>
</feature>
<evidence type="ECO:0000313" key="6">
    <source>
        <dbReference type="Proteomes" id="UP001501427"/>
    </source>
</evidence>
<organism evidence="4 5">
    <name type="scientific">Actinomadura livida</name>
    <dbReference type="NCBI Taxonomy" id="79909"/>
    <lineage>
        <taxon>Bacteria</taxon>
        <taxon>Bacillati</taxon>
        <taxon>Actinomycetota</taxon>
        <taxon>Actinomycetes</taxon>
        <taxon>Streptosporangiales</taxon>
        <taxon>Thermomonosporaceae</taxon>
        <taxon>Actinomadura</taxon>
    </lineage>
</organism>
<proteinExistence type="predicted"/>
<reference evidence="6" key="2">
    <citation type="journal article" date="2019" name="Int. J. Syst. Evol. Microbiol.">
        <title>The Global Catalogue of Microorganisms (GCM) 10K type strain sequencing project: providing services to taxonomists for standard genome sequencing and annotation.</title>
        <authorList>
            <consortium name="The Broad Institute Genomics Platform"/>
            <consortium name="The Broad Institute Genome Sequencing Center for Infectious Disease"/>
            <person name="Wu L."/>
            <person name="Ma J."/>
        </authorList>
    </citation>
    <scope>NUCLEOTIDE SEQUENCE [LARGE SCALE GENOMIC DNA]</scope>
    <source>
        <strain evidence="6">JCM 10667</strain>
    </source>
</reference>
<reference evidence="3" key="4">
    <citation type="submission" date="2023-12" db="EMBL/GenBank/DDBJ databases">
        <authorList>
            <person name="Sun Q."/>
            <person name="Inoue M."/>
        </authorList>
    </citation>
    <scope>NUCLEOTIDE SEQUENCE</scope>
    <source>
        <strain evidence="3">JCM 10667</strain>
    </source>
</reference>
<feature type="region of interest" description="Disordered" evidence="1">
    <location>
        <begin position="62"/>
        <end position="93"/>
    </location>
</feature>
<protein>
    <submittedName>
        <fullName evidence="4">Uncharacterized protein</fullName>
    </submittedName>
</protein>
<reference evidence="3" key="1">
    <citation type="journal article" date="2014" name="Int. J. Syst. Evol. Microbiol.">
        <title>Complete genome of a new Firmicutes species belonging to the dominant human colonic microbiota ('Ruminococcus bicirculans') reveals two chromosomes and a selective capacity to utilize plant glucans.</title>
        <authorList>
            <consortium name="NISC Comparative Sequencing Program"/>
            <person name="Wegmann U."/>
            <person name="Louis P."/>
            <person name="Goesmann A."/>
            <person name="Henrissat B."/>
            <person name="Duncan S.H."/>
            <person name="Flint H.J."/>
        </authorList>
    </citation>
    <scope>NUCLEOTIDE SEQUENCE</scope>
    <source>
        <strain evidence="3">JCM 10667</strain>
    </source>
</reference>
<keyword evidence="2" id="KW-1133">Transmembrane helix</keyword>
<evidence type="ECO:0000256" key="1">
    <source>
        <dbReference type="SAM" id="MobiDB-lite"/>
    </source>
</evidence>
<evidence type="ECO:0000313" key="3">
    <source>
        <dbReference type="EMBL" id="GAA0544265.1"/>
    </source>
</evidence>
<gene>
    <name evidence="4" type="ORF">F4557_000309</name>
    <name evidence="3" type="ORF">GCM10009546_02900</name>
</gene>
<dbReference type="AlphaFoldDB" id="A0A7W7MUT3"/>
<dbReference type="Proteomes" id="UP000549343">
    <property type="component" value="Unassembled WGS sequence"/>
</dbReference>
<sequence>MNARLCVLTGGGIALAAMLGLAVYWSQVGFRLADTLGWIGAVVGIGGLALAVYGVAARGGGSREEPARVQMDAKASGQSRIHQAGRDQTNNEK</sequence>
<dbReference type="EMBL" id="JACHMV010000001">
    <property type="protein sequence ID" value="MBB4771891.1"/>
    <property type="molecule type" value="Genomic_DNA"/>
</dbReference>
<evidence type="ECO:0000313" key="4">
    <source>
        <dbReference type="EMBL" id="MBB4771891.1"/>
    </source>
</evidence>
<feature type="transmembrane region" description="Helical" evidence="2">
    <location>
        <begin position="37"/>
        <end position="56"/>
    </location>
</feature>
<dbReference type="Proteomes" id="UP001501427">
    <property type="component" value="Unassembled WGS sequence"/>
</dbReference>
<comment type="caution">
    <text evidence="4">The sequence shown here is derived from an EMBL/GenBank/DDBJ whole genome shotgun (WGS) entry which is preliminary data.</text>
</comment>
<evidence type="ECO:0000313" key="5">
    <source>
        <dbReference type="Proteomes" id="UP000549343"/>
    </source>
</evidence>